<gene>
    <name evidence="1" type="ORF">HNP68_001184</name>
</gene>
<reference evidence="1 2" key="1">
    <citation type="submission" date="2020-08" db="EMBL/GenBank/DDBJ databases">
        <title>Genomic Encyclopedia of Type Strains, Phase IV (KMG-IV): sequencing the most valuable type-strain genomes for metagenomic binning, comparative biology and taxonomic classification.</title>
        <authorList>
            <person name="Goeker M."/>
        </authorList>
    </citation>
    <scope>NUCLEOTIDE SEQUENCE [LARGE SCALE GENOMIC DNA]</scope>
    <source>
        <strain evidence="1 2">DSM 24625</strain>
    </source>
</reference>
<evidence type="ECO:0000313" key="2">
    <source>
        <dbReference type="Proteomes" id="UP000555838"/>
    </source>
</evidence>
<keyword evidence="2" id="KW-1185">Reference proteome</keyword>
<name>A0ABR6PBA9_9SPIR</name>
<evidence type="ECO:0000313" key="1">
    <source>
        <dbReference type="EMBL" id="MBB6043562.1"/>
    </source>
</evidence>
<dbReference type="EMBL" id="JACHFG010000017">
    <property type="protein sequence ID" value="MBB6043562.1"/>
    <property type="molecule type" value="Genomic_DNA"/>
</dbReference>
<sequence length="31" mass="3505">MSNLILLQKAKIKGFLEKELMLGDDPNTRTS</sequence>
<organism evidence="1 2">
    <name type="scientific">Borreliella yangtzensis</name>
    <dbReference type="NCBI Taxonomy" id="683292"/>
    <lineage>
        <taxon>Bacteria</taxon>
        <taxon>Pseudomonadati</taxon>
        <taxon>Spirochaetota</taxon>
        <taxon>Spirochaetia</taxon>
        <taxon>Spirochaetales</taxon>
        <taxon>Borreliaceae</taxon>
        <taxon>Borreliella</taxon>
    </lineage>
</organism>
<dbReference type="Proteomes" id="UP000555838">
    <property type="component" value="Unassembled WGS sequence"/>
</dbReference>
<accession>A0ABR6PBA9</accession>
<comment type="caution">
    <text evidence="1">The sequence shown here is derived from an EMBL/GenBank/DDBJ whole genome shotgun (WGS) entry which is preliminary data.</text>
</comment>
<protein>
    <submittedName>
        <fullName evidence="1">Uncharacterized protein</fullName>
    </submittedName>
</protein>
<proteinExistence type="predicted"/>